<evidence type="ECO:0000313" key="2">
    <source>
        <dbReference type="Proteomes" id="UP001165986"/>
    </source>
</evidence>
<proteinExistence type="predicted"/>
<dbReference type="Proteomes" id="UP001165986">
    <property type="component" value="Unassembled WGS sequence"/>
</dbReference>
<dbReference type="InterPro" id="IPR003735">
    <property type="entry name" value="Metal_Tscrpt_repr"/>
</dbReference>
<dbReference type="InterPro" id="IPR038390">
    <property type="entry name" value="Metal_Tscrpt_repr_sf"/>
</dbReference>
<dbReference type="GO" id="GO:0046872">
    <property type="term" value="F:metal ion binding"/>
    <property type="evidence" value="ECO:0007669"/>
    <property type="project" value="InterPro"/>
</dbReference>
<dbReference type="CDD" id="cd10148">
    <property type="entry name" value="CsoR-like_DUF156"/>
    <property type="match status" value="1"/>
</dbReference>
<dbReference type="RefSeq" id="WP_191761902.1">
    <property type="nucleotide sequence ID" value="NZ_VJXY01000072.1"/>
</dbReference>
<reference evidence="1" key="1">
    <citation type="submission" date="2019-07" db="EMBL/GenBank/DDBJ databases">
        <title>Toxilogical consequences of a new and cryptic species of cyanobacteria (Komarekiella delphini-convector) recovered from the epidermis of a bottlenose dolphin and 1500 ft. in the air.</title>
        <authorList>
            <person name="Brown A.O."/>
            <person name="Dvorak P."/>
            <person name="Villanueva C.D."/>
            <person name="Foss A.J."/>
            <person name="Garvey A.D."/>
            <person name="Gibson Q.A."/>
            <person name="Johansen J.R."/>
            <person name="Casamatta D.A."/>
        </authorList>
    </citation>
    <scope>NUCLEOTIDE SEQUENCE</scope>
    <source>
        <strain evidence="1">SJRDD-AB1</strain>
    </source>
</reference>
<dbReference type="Pfam" id="PF02583">
    <property type="entry name" value="Trns_repr_metal"/>
    <property type="match status" value="1"/>
</dbReference>
<protein>
    <submittedName>
        <fullName evidence="1">Metal-sensitive transcriptional regulator</fullName>
    </submittedName>
</protein>
<name>A0AA40T4L8_9NOST</name>
<gene>
    <name evidence="1" type="ORF">FNW02_33650</name>
</gene>
<dbReference type="GO" id="GO:0003677">
    <property type="term" value="F:DNA binding"/>
    <property type="evidence" value="ECO:0007669"/>
    <property type="project" value="InterPro"/>
</dbReference>
<dbReference type="Gene3D" id="1.20.58.1000">
    <property type="entry name" value="Metal-sensitive repressor, helix protomer"/>
    <property type="match status" value="1"/>
</dbReference>
<organism evidence="1 2">
    <name type="scientific">Komarekiella delphini-convector SJRDD-AB1</name>
    <dbReference type="NCBI Taxonomy" id="2593771"/>
    <lineage>
        <taxon>Bacteria</taxon>
        <taxon>Bacillati</taxon>
        <taxon>Cyanobacteriota</taxon>
        <taxon>Cyanophyceae</taxon>
        <taxon>Nostocales</taxon>
        <taxon>Nostocaceae</taxon>
        <taxon>Komarekiella</taxon>
        <taxon>Komarekiella delphini-convector</taxon>
    </lineage>
</organism>
<dbReference type="PANTHER" id="PTHR33677:SF3">
    <property type="entry name" value="COPPER-SENSING TRANSCRIPTIONAL REPRESSOR RICR"/>
    <property type="match status" value="1"/>
</dbReference>
<dbReference type="AlphaFoldDB" id="A0AA40T4L8"/>
<dbReference type="PANTHER" id="PTHR33677">
    <property type="entry name" value="TRANSCRIPTIONAL REPRESSOR FRMR-RELATED"/>
    <property type="match status" value="1"/>
</dbReference>
<dbReference type="GO" id="GO:0045892">
    <property type="term" value="P:negative regulation of DNA-templated transcription"/>
    <property type="evidence" value="ECO:0007669"/>
    <property type="project" value="UniProtKB-ARBA"/>
</dbReference>
<evidence type="ECO:0000313" key="1">
    <source>
        <dbReference type="EMBL" id="MBD6620585.1"/>
    </source>
</evidence>
<comment type="caution">
    <text evidence="1">The sequence shown here is derived from an EMBL/GenBank/DDBJ whole genome shotgun (WGS) entry which is preliminary data.</text>
</comment>
<dbReference type="EMBL" id="VJXY01000072">
    <property type="protein sequence ID" value="MBD6620585.1"/>
    <property type="molecule type" value="Genomic_DNA"/>
</dbReference>
<keyword evidence="2" id="KW-1185">Reference proteome</keyword>
<accession>A0AA40T4L8</accession>
<sequence>MDSHQKNLSNFQHTYSEASLNDLIKRLSRIEGHIRGVKNMVEDSRPCPDVLIQIAAVRGAVKQVGRIIGVAESKYESGDRWNKTCTSHRERH</sequence>